<dbReference type="EMBL" id="BSUO01000002">
    <property type="protein sequence ID" value="GMA42410.1"/>
    <property type="molecule type" value="Genomic_DNA"/>
</dbReference>
<evidence type="ECO:0000313" key="3">
    <source>
        <dbReference type="Proteomes" id="UP001157126"/>
    </source>
</evidence>
<accession>A0ABQ6IWY9</accession>
<protein>
    <submittedName>
        <fullName evidence="2">Uncharacterized protein</fullName>
    </submittedName>
</protein>
<evidence type="ECO:0000313" key="2">
    <source>
        <dbReference type="EMBL" id="GMA42485.1"/>
    </source>
</evidence>
<proteinExistence type="predicted"/>
<reference evidence="2" key="3">
    <citation type="submission" date="2023-02" db="EMBL/GenBank/DDBJ databases">
        <authorList>
            <person name="Sun Q."/>
            <person name="Mori K."/>
        </authorList>
    </citation>
    <scope>NUCLEOTIDE SEQUENCE</scope>
    <source>
        <strain evidence="2">NBRC 113072</strain>
    </source>
</reference>
<organism evidence="2 3">
    <name type="scientific">Mobilicoccus caccae</name>
    <dbReference type="NCBI Taxonomy" id="1859295"/>
    <lineage>
        <taxon>Bacteria</taxon>
        <taxon>Bacillati</taxon>
        <taxon>Actinomycetota</taxon>
        <taxon>Actinomycetes</taxon>
        <taxon>Micrococcales</taxon>
        <taxon>Dermatophilaceae</taxon>
        <taxon>Mobilicoccus</taxon>
    </lineage>
</organism>
<evidence type="ECO:0000313" key="1">
    <source>
        <dbReference type="EMBL" id="GMA42410.1"/>
    </source>
</evidence>
<name>A0ABQ6IWY9_9MICO</name>
<dbReference type="Proteomes" id="UP001157126">
    <property type="component" value="Unassembled WGS sequence"/>
</dbReference>
<sequence length="63" mass="7319">MRQFYLDPADDALLDQLKEALGERHMVRALRYLLRQYVPAAVEQIEREGRLDGQPQADTLPHT</sequence>
<comment type="caution">
    <text evidence="2">The sequence shown here is derived from an EMBL/GenBank/DDBJ whole genome shotgun (WGS) entry which is preliminary data.</text>
</comment>
<keyword evidence="3" id="KW-1185">Reference proteome</keyword>
<gene>
    <name evidence="1" type="ORF">GCM10025883_44550</name>
    <name evidence="2" type="ORF">GCM10025883_45300</name>
</gene>
<reference evidence="2" key="1">
    <citation type="journal article" date="2014" name="Int. J. Syst. Evol. Microbiol.">
        <title>Complete genome of a new Firmicutes species belonging to the dominant human colonic microbiota ('Ruminococcus bicirculans') reveals two chromosomes and a selective capacity to utilize plant glucans.</title>
        <authorList>
            <consortium name="NISC Comparative Sequencing Program"/>
            <person name="Wegmann U."/>
            <person name="Louis P."/>
            <person name="Goesmann A."/>
            <person name="Henrissat B."/>
            <person name="Duncan S.H."/>
            <person name="Flint H.J."/>
        </authorList>
    </citation>
    <scope>NUCLEOTIDE SEQUENCE</scope>
    <source>
        <strain evidence="2">NBRC 113072</strain>
    </source>
</reference>
<dbReference type="EMBL" id="BSUO01000002">
    <property type="protein sequence ID" value="GMA42485.1"/>
    <property type="molecule type" value="Genomic_DNA"/>
</dbReference>
<reference evidence="3" key="2">
    <citation type="journal article" date="2019" name="Int. J. Syst. Evol. Microbiol.">
        <title>The Global Catalogue of Microorganisms (GCM) 10K type strain sequencing project: providing services to taxonomists for standard genome sequencing and annotation.</title>
        <authorList>
            <consortium name="The Broad Institute Genomics Platform"/>
            <consortium name="The Broad Institute Genome Sequencing Center for Infectious Disease"/>
            <person name="Wu L."/>
            <person name="Ma J."/>
        </authorList>
    </citation>
    <scope>NUCLEOTIDE SEQUENCE [LARGE SCALE GENOMIC DNA]</scope>
    <source>
        <strain evidence="3">NBRC 113072</strain>
    </source>
</reference>